<dbReference type="InterPro" id="IPR014004">
    <property type="entry name" value="Transpt-assoc_nodulatn_dom_bac"/>
</dbReference>
<dbReference type="FunFam" id="3.30.1340.30:FF:000001">
    <property type="entry name" value="Molecular chaperone OsmY"/>
    <property type="match status" value="1"/>
</dbReference>
<name>A0A0R0CKV4_9GAMM</name>
<organism evidence="9 10">
    <name type="scientific">Pseudoxanthomonas dokdonensis</name>
    <dbReference type="NCBI Taxonomy" id="344882"/>
    <lineage>
        <taxon>Bacteria</taxon>
        <taxon>Pseudomonadati</taxon>
        <taxon>Pseudomonadota</taxon>
        <taxon>Gammaproteobacteria</taxon>
        <taxon>Lysobacterales</taxon>
        <taxon>Lysobacteraceae</taxon>
        <taxon>Pseudoxanthomonas</taxon>
    </lineage>
</organism>
<evidence type="ECO:0000256" key="3">
    <source>
        <dbReference type="ARBA" id="ARBA00022737"/>
    </source>
</evidence>
<dbReference type="PANTHER" id="PTHR34606">
    <property type="entry name" value="BON DOMAIN-CONTAINING PROTEIN"/>
    <property type="match status" value="1"/>
</dbReference>
<dbReference type="OrthoDB" id="8910395at2"/>
<dbReference type="Gene3D" id="3.30.1340.30">
    <property type="match status" value="1"/>
</dbReference>
<reference evidence="9 10" key="1">
    <citation type="submission" date="2015-05" db="EMBL/GenBank/DDBJ databases">
        <title>Genome sequencing and analysis of members of genus Stenotrophomonas.</title>
        <authorList>
            <person name="Patil P.P."/>
            <person name="Midha S."/>
            <person name="Patil P.B."/>
        </authorList>
    </citation>
    <scope>NUCLEOTIDE SEQUENCE [LARGE SCALE GENOMIC DNA]</scope>
    <source>
        <strain evidence="9 10">DSM 21858</strain>
    </source>
</reference>
<sequence length="122" mass="12634">MKSNATKTMLSKTLLVPALCLGMMTAGAAMAQSQGQEMEEHGSDSSQPASDTWITTKVKADLLTTDNVSGTDVSVETVNGVVTLTGTVATQAEFDRTVKVAKGIEGVTQVNTDGLKVVPSSD</sequence>
<dbReference type="InterPro" id="IPR051686">
    <property type="entry name" value="Lipoprotein_DolP"/>
</dbReference>
<comment type="caution">
    <text evidence="9">The sequence shown here is derived from an EMBL/GenBank/DDBJ whole genome shotgun (WGS) entry which is preliminary data.</text>
</comment>
<accession>A0A0R0CKV4</accession>
<feature type="region of interest" description="Disordered" evidence="6">
    <location>
        <begin position="30"/>
        <end position="51"/>
    </location>
</feature>
<keyword evidence="10" id="KW-1185">Reference proteome</keyword>
<dbReference type="PATRIC" id="fig|344882.3.peg.2749"/>
<dbReference type="InterPro" id="IPR007055">
    <property type="entry name" value="BON_dom"/>
</dbReference>
<evidence type="ECO:0000256" key="2">
    <source>
        <dbReference type="ARBA" id="ARBA00022729"/>
    </source>
</evidence>
<keyword evidence="3" id="KW-0677">Repeat</keyword>
<keyword evidence="2 7" id="KW-0732">Signal</keyword>
<dbReference type="PANTHER" id="PTHR34606:SF15">
    <property type="entry name" value="BON DOMAIN-CONTAINING PROTEIN"/>
    <property type="match status" value="1"/>
</dbReference>
<evidence type="ECO:0000313" key="9">
    <source>
        <dbReference type="EMBL" id="KRG69990.1"/>
    </source>
</evidence>
<feature type="domain" description="BON" evidence="8">
    <location>
        <begin position="50"/>
        <end position="119"/>
    </location>
</feature>
<evidence type="ECO:0000256" key="1">
    <source>
        <dbReference type="ARBA" id="ARBA00004418"/>
    </source>
</evidence>
<evidence type="ECO:0000256" key="4">
    <source>
        <dbReference type="ARBA" id="ARBA00022764"/>
    </source>
</evidence>
<comment type="subcellular location">
    <subcellularLocation>
        <location evidence="1">Periplasm</location>
    </subcellularLocation>
</comment>
<feature type="signal peptide" evidence="7">
    <location>
        <begin position="1"/>
        <end position="31"/>
    </location>
</feature>
<dbReference type="PROSITE" id="PS50914">
    <property type="entry name" value="BON"/>
    <property type="match status" value="1"/>
</dbReference>
<dbReference type="GO" id="GO:0042597">
    <property type="term" value="C:periplasmic space"/>
    <property type="evidence" value="ECO:0007669"/>
    <property type="project" value="UniProtKB-SubCell"/>
</dbReference>
<dbReference type="Pfam" id="PF04972">
    <property type="entry name" value="BON"/>
    <property type="match status" value="1"/>
</dbReference>
<evidence type="ECO:0000313" key="10">
    <source>
        <dbReference type="Proteomes" id="UP000052052"/>
    </source>
</evidence>
<dbReference type="Proteomes" id="UP000052052">
    <property type="component" value="Unassembled WGS sequence"/>
</dbReference>
<dbReference type="AlphaFoldDB" id="A0A0R0CKV4"/>
<evidence type="ECO:0000259" key="8">
    <source>
        <dbReference type="PROSITE" id="PS50914"/>
    </source>
</evidence>
<keyword evidence="4" id="KW-0574">Periplasm</keyword>
<dbReference type="SMART" id="SM00749">
    <property type="entry name" value="BON"/>
    <property type="match status" value="1"/>
</dbReference>
<feature type="chain" id="PRO_5006394252" description="Osmotically-inducible protein Y" evidence="7">
    <location>
        <begin position="32"/>
        <end position="122"/>
    </location>
</feature>
<gene>
    <name evidence="9" type="ORF">ABB29_07030</name>
</gene>
<evidence type="ECO:0000256" key="6">
    <source>
        <dbReference type="SAM" id="MobiDB-lite"/>
    </source>
</evidence>
<proteinExistence type="predicted"/>
<evidence type="ECO:0000256" key="5">
    <source>
        <dbReference type="ARBA" id="ARBA00070588"/>
    </source>
</evidence>
<dbReference type="EMBL" id="LDJL01000007">
    <property type="protein sequence ID" value="KRG69990.1"/>
    <property type="molecule type" value="Genomic_DNA"/>
</dbReference>
<dbReference type="RefSeq" id="WP_057657917.1">
    <property type="nucleotide sequence ID" value="NZ_LDJL01000007.1"/>
</dbReference>
<dbReference type="STRING" id="344882.ABB29_07030"/>
<protein>
    <recommendedName>
        <fullName evidence="5">Osmotically-inducible protein Y</fullName>
    </recommendedName>
</protein>
<evidence type="ECO:0000256" key="7">
    <source>
        <dbReference type="SAM" id="SignalP"/>
    </source>
</evidence>